<dbReference type="HOGENOM" id="CLU_1867071_0_0_1"/>
<evidence type="ECO:0000313" key="1">
    <source>
        <dbReference type="EMBL" id="EKC23713.1"/>
    </source>
</evidence>
<dbReference type="AlphaFoldDB" id="K1PQ12"/>
<gene>
    <name evidence="1" type="ORF">CGI_10016689</name>
</gene>
<protein>
    <submittedName>
        <fullName evidence="1">Uncharacterized protein</fullName>
    </submittedName>
</protein>
<sequence>MRKVKVGWSHAGKQIRTPRKLNLPKSCKKGEILEEVNLFFFLEGKSPMGPMEGFDFSVAEFLQRDIDDKSINDLYAESKMTTLRLYLMTSKKQGDGGDSAVDDPNSSGGEELPDHPQLTDVHVEEVPEMQQSAPKIH</sequence>
<reference evidence="1" key="1">
    <citation type="journal article" date="2012" name="Nature">
        <title>The oyster genome reveals stress adaptation and complexity of shell formation.</title>
        <authorList>
            <person name="Zhang G."/>
            <person name="Fang X."/>
            <person name="Guo X."/>
            <person name="Li L."/>
            <person name="Luo R."/>
            <person name="Xu F."/>
            <person name="Yang P."/>
            <person name="Zhang L."/>
            <person name="Wang X."/>
            <person name="Qi H."/>
            <person name="Xiong Z."/>
            <person name="Que H."/>
            <person name="Xie Y."/>
            <person name="Holland P.W."/>
            <person name="Paps J."/>
            <person name="Zhu Y."/>
            <person name="Wu F."/>
            <person name="Chen Y."/>
            <person name="Wang J."/>
            <person name="Peng C."/>
            <person name="Meng J."/>
            <person name="Yang L."/>
            <person name="Liu J."/>
            <person name="Wen B."/>
            <person name="Zhang N."/>
            <person name="Huang Z."/>
            <person name="Zhu Q."/>
            <person name="Feng Y."/>
            <person name="Mount A."/>
            <person name="Hedgecock D."/>
            <person name="Xu Z."/>
            <person name="Liu Y."/>
            <person name="Domazet-Loso T."/>
            <person name="Du Y."/>
            <person name="Sun X."/>
            <person name="Zhang S."/>
            <person name="Liu B."/>
            <person name="Cheng P."/>
            <person name="Jiang X."/>
            <person name="Li J."/>
            <person name="Fan D."/>
            <person name="Wang W."/>
            <person name="Fu W."/>
            <person name="Wang T."/>
            <person name="Wang B."/>
            <person name="Zhang J."/>
            <person name="Peng Z."/>
            <person name="Li Y."/>
            <person name="Li N."/>
            <person name="Wang J."/>
            <person name="Chen M."/>
            <person name="He Y."/>
            <person name="Tan F."/>
            <person name="Song X."/>
            <person name="Zheng Q."/>
            <person name="Huang R."/>
            <person name="Yang H."/>
            <person name="Du X."/>
            <person name="Chen L."/>
            <person name="Yang M."/>
            <person name="Gaffney P.M."/>
            <person name="Wang S."/>
            <person name="Luo L."/>
            <person name="She Z."/>
            <person name="Ming Y."/>
            <person name="Huang W."/>
            <person name="Zhang S."/>
            <person name="Huang B."/>
            <person name="Zhang Y."/>
            <person name="Qu T."/>
            <person name="Ni P."/>
            <person name="Miao G."/>
            <person name="Wang J."/>
            <person name="Wang Q."/>
            <person name="Steinberg C.E."/>
            <person name="Wang H."/>
            <person name="Li N."/>
            <person name="Qian L."/>
            <person name="Zhang G."/>
            <person name="Li Y."/>
            <person name="Yang H."/>
            <person name="Liu X."/>
            <person name="Wang J."/>
            <person name="Yin Y."/>
            <person name="Wang J."/>
        </authorList>
    </citation>
    <scope>NUCLEOTIDE SEQUENCE [LARGE SCALE GENOMIC DNA]</scope>
    <source>
        <strain evidence="1">05x7-T-G4-1.051#20</strain>
    </source>
</reference>
<dbReference type="EMBL" id="JH816758">
    <property type="protein sequence ID" value="EKC23713.1"/>
    <property type="molecule type" value="Genomic_DNA"/>
</dbReference>
<dbReference type="InParanoid" id="K1PQ12"/>
<organism evidence="1">
    <name type="scientific">Magallana gigas</name>
    <name type="common">Pacific oyster</name>
    <name type="synonym">Crassostrea gigas</name>
    <dbReference type="NCBI Taxonomy" id="29159"/>
    <lineage>
        <taxon>Eukaryota</taxon>
        <taxon>Metazoa</taxon>
        <taxon>Spiralia</taxon>
        <taxon>Lophotrochozoa</taxon>
        <taxon>Mollusca</taxon>
        <taxon>Bivalvia</taxon>
        <taxon>Autobranchia</taxon>
        <taxon>Pteriomorphia</taxon>
        <taxon>Ostreida</taxon>
        <taxon>Ostreoidea</taxon>
        <taxon>Ostreidae</taxon>
        <taxon>Magallana</taxon>
    </lineage>
</organism>
<accession>K1PQ12</accession>
<proteinExistence type="predicted"/>
<name>K1PQ12_MAGGI</name>